<dbReference type="Proteomes" id="UP000192247">
    <property type="component" value="Unassembled WGS sequence"/>
</dbReference>
<keyword evidence="10" id="KW-1185">Reference proteome</keyword>
<keyword evidence="6" id="KW-0479">Metal-binding</keyword>
<dbReference type="PANTHER" id="PTHR20855">
    <property type="entry name" value="ADIPOR/PROGESTIN RECEPTOR-RELATED"/>
    <property type="match status" value="1"/>
</dbReference>
<reference evidence="9 10" key="1">
    <citation type="journal article" date="2017" name="Gigascience">
        <title>Draft genome of the honey bee ectoparasitic mite, Tropilaelaps mercedesae, is shaped by the parasitic life history.</title>
        <authorList>
            <person name="Dong X."/>
            <person name="Armstrong S.D."/>
            <person name="Xia D."/>
            <person name="Makepeace B.L."/>
            <person name="Darby A.C."/>
            <person name="Kadowaki T."/>
        </authorList>
    </citation>
    <scope>NUCLEOTIDE SEQUENCE [LARGE SCALE GENOMIC DNA]</scope>
    <source>
        <strain evidence="9">Wuxi-XJTLU</strain>
    </source>
</reference>
<sequence>MDAVSLVTWFPRGRRKSSSSSTATKTEGLPGTHDGVYPERNVSFSDSDSPTHSCSEGNQQQQPFSWTAKLQWAQILARYFPIALPALPFKEYHIGKKRRTCHGSQVKTYEEIPEWLRNNHFIRYGYLVHCSPRECVRSLLQWHNETVNIWSHLLGFFVLLAILFYDIFYRLPLIGASKQDTVACVLVTATYMCTFYAFHANPFWQRFYLTTEFIIVSAIYLTTFHPVMGLPVYEPRRNVLIAMYVAAALIPTGHWVLLDGLHSSIVQLLLPRVIIMFVYAGLAFVIFARRFPECLYPGTVDYFGASHQIWHLFVILAELSWHETGFMFLQCHLQSSCESGSVR</sequence>
<keyword evidence="5 8" id="KW-0472">Membrane</keyword>
<dbReference type="GO" id="GO:0016020">
    <property type="term" value="C:membrane"/>
    <property type="evidence" value="ECO:0007669"/>
    <property type="project" value="UniProtKB-SubCell"/>
</dbReference>
<evidence type="ECO:0000313" key="10">
    <source>
        <dbReference type="Proteomes" id="UP000192247"/>
    </source>
</evidence>
<organism evidence="9 10">
    <name type="scientific">Tropilaelaps mercedesae</name>
    <dbReference type="NCBI Taxonomy" id="418985"/>
    <lineage>
        <taxon>Eukaryota</taxon>
        <taxon>Metazoa</taxon>
        <taxon>Ecdysozoa</taxon>
        <taxon>Arthropoda</taxon>
        <taxon>Chelicerata</taxon>
        <taxon>Arachnida</taxon>
        <taxon>Acari</taxon>
        <taxon>Parasitiformes</taxon>
        <taxon>Mesostigmata</taxon>
        <taxon>Gamasina</taxon>
        <taxon>Dermanyssoidea</taxon>
        <taxon>Laelapidae</taxon>
        <taxon>Tropilaelaps</taxon>
    </lineage>
</organism>
<comment type="similarity">
    <text evidence="2">Belongs to the ADIPOR family.</text>
</comment>
<evidence type="ECO:0000256" key="5">
    <source>
        <dbReference type="ARBA" id="ARBA00023136"/>
    </source>
</evidence>
<feature type="transmembrane region" description="Helical" evidence="8">
    <location>
        <begin position="181"/>
        <end position="201"/>
    </location>
</feature>
<dbReference type="InParanoid" id="A0A1V9X073"/>
<dbReference type="EMBL" id="MNPL01031032">
    <property type="protein sequence ID" value="OQR66811.1"/>
    <property type="molecule type" value="Genomic_DNA"/>
</dbReference>
<dbReference type="GO" id="GO:0038023">
    <property type="term" value="F:signaling receptor activity"/>
    <property type="evidence" value="ECO:0007669"/>
    <property type="project" value="TreeGrafter"/>
</dbReference>
<evidence type="ECO:0000256" key="1">
    <source>
        <dbReference type="ARBA" id="ARBA00004141"/>
    </source>
</evidence>
<dbReference type="PANTHER" id="PTHR20855:SF52">
    <property type="entry name" value="ADIPONECTIN RECEPTOR PROTEIN"/>
    <property type="match status" value="1"/>
</dbReference>
<feature type="transmembrane region" description="Helical" evidence="8">
    <location>
        <begin position="207"/>
        <end position="227"/>
    </location>
</feature>
<dbReference type="GO" id="GO:0046872">
    <property type="term" value="F:metal ion binding"/>
    <property type="evidence" value="ECO:0007669"/>
    <property type="project" value="UniProtKB-KW"/>
</dbReference>
<comment type="subcellular location">
    <subcellularLocation>
        <location evidence="1">Membrane</location>
        <topology evidence="1">Multi-pass membrane protein</topology>
    </subcellularLocation>
</comment>
<dbReference type="Pfam" id="PF03006">
    <property type="entry name" value="HlyIII"/>
    <property type="match status" value="1"/>
</dbReference>
<feature type="region of interest" description="Disordered" evidence="7">
    <location>
        <begin position="14"/>
        <end position="60"/>
    </location>
</feature>
<feature type="transmembrane region" description="Helical" evidence="8">
    <location>
        <begin position="269"/>
        <end position="288"/>
    </location>
</feature>
<evidence type="ECO:0000256" key="8">
    <source>
        <dbReference type="SAM" id="Phobius"/>
    </source>
</evidence>
<keyword evidence="9" id="KW-0675">Receptor</keyword>
<keyword evidence="3 8" id="KW-0812">Transmembrane</keyword>
<dbReference type="AlphaFoldDB" id="A0A1V9X073"/>
<evidence type="ECO:0000256" key="4">
    <source>
        <dbReference type="ARBA" id="ARBA00022989"/>
    </source>
</evidence>
<feature type="transmembrane region" description="Helical" evidence="8">
    <location>
        <begin position="239"/>
        <end position="257"/>
    </location>
</feature>
<evidence type="ECO:0000256" key="6">
    <source>
        <dbReference type="PIRSR" id="PIRSR604254-1"/>
    </source>
</evidence>
<protein>
    <submittedName>
        <fullName evidence="9">Progestin and adipoQ receptor family member 3-like</fullName>
    </submittedName>
</protein>
<gene>
    <name evidence="9" type="ORF">BIW11_02295</name>
</gene>
<evidence type="ECO:0000256" key="7">
    <source>
        <dbReference type="SAM" id="MobiDB-lite"/>
    </source>
</evidence>
<evidence type="ECO:0000256" key="3">
    <source>
        <dbReference type="ARBA" id="ARBA00022692"/>
    </source>
</evidence>
<dbReference type="InterPro" id="IPR004254">
    <property type="entry name" value="AdipoR/HlyIII-related"/>
</dbReference>
<feature type="binding site" evidence="6">
    <location>
        <position position="311"/>
    </location>
    <ligand>
        <name>Zn(2+)</name>
        <dbReference type="ChEBI" id="CHEBI:29105"/>
    </ligand>
</feature>
<name>A0A1V9X073_9ACAR</name>
<feature type="compositionally biased region" description="Polar residues" evidence="7">
    <location>
        <begin position="42"/>
        <end position="60"/>
    </location>
</feature>
<keyword evidence="4 8" id="KW-1133">Transmembrane helix</keyword>
<dbReference type="FunCoup" id="A0A1V9X073">
    <property type="interactions" value="299"/>
</dbReference>
<proteinExistence type="inferred from homology"/>
<feature type="transmembrane region" description="Helical" evidence="8">
    <location>
        <begin position="149"/>
        <end position="169"/>
    </location>
</feature>
<evidence type="ECO:0000313" key="9">
    <source>
        <dbReference type="EMBL" id="OQR66811.1"/>
    </source>
</evidence>
<accession>A0A1V9X073</accession>
<comment type="caution">
    <text evidence="9">The sequence shown here is derived from an EMBL/GenBank/DDBJ whole genome shotgun (WGS) entry which is preliminary data.</text>
</comment>
<evidence type="ECO:0000256" key="2">
    <source>
        <dbReference type="ARBA" id="ARBA00007018"/>
    </source>
</evidence>
<dbReference type="STRING" id="418985.A0A1V9X073"/>
<dbReference type="OrthoDB" id="529367at2759"/>
<feature type="binding site" evidence="6">
    <location>
        <position position="307"/>
    </location>
    <ligand>
        <name>Zn(2+)</name>
        <dbReference type="ChEBI" id="CHEBI:29105"/>
    </ligand>
</feature>
<keyword evidence="6" id="KW-0862">Zinc</keyword>